<protein>
    <submittedName>
        <fullName evidence="1">Uncharacterized protein</fullName>
    </submittedName>
</protein>
<sequence>METQIRSLHYELIIRDLIALAEKVNLQSASKTIAISQEISIINIDQCKDLFKIRQESETLKHNNVSCPSPNCLAVLMTTVNNKLKRFPLLNSRS</sequence>
<evidence type="ECO:0000313" key="2">
    <source>
        <dbReference type="Proteomes" id="UP001054252"/>
    </source>
</evidence>
<accession>A0AAV5I7H5</accession>
<dbReference type="EMBL" id="BPVZ01000007">
    <property type="protein sequence ID" value="GKU93898.1"/>
    <property type="molecule type" value="Genomic_DNA"/>
</dbReference>
<evidence type="ECO:0000313" key="1">
    <source>
        <dbReference type="EMBL" id="GKU93898.1"/>
    </source>
</evidence>
<organism evidence="1 2">
    <name type="scientific">Rubroshorea leprosula</name>
    <dbReference type="NCBI Taxonomy" id="152421"/>
    <lineage>
        <taxon>Eukaryota</taxon>
        <taxon>Viridiplantae</taxon>
        <taxon>Streptophyta</taxon>
        <taxon>Embryophyta</taxon>
        <taxon>Tracheophyta</taxon>
        <taxon>Spermatophyta</taxon>
        <taxon>Magnoliopsida</taxon>
        <taxon>eudicotyledons</taxon>
        <taxon>Gunneridae</taxon>
        <taxon>Pentapetalae</taxon>
        <taxon>rosids</taxon>
        <taxon>malvids</taxon>
        <taxon>Malvales</taxon>
        <taxon>Dipterocarpaceae</taxon>
        <taxon>Rubroshorea</taxon>
    </lineage>
</organism>
<gene>
    <name evidence="1" type="ORF">SLEP1_g7453</name>
</gene>
<dbReference type="Proteomes" id="UP001054252">
    <property type="component" value="Unassembled WGS sequence"/>
</dbReference>
<proteinExistence type="predicted"/>
<name>A0AAV5I7H5_9ROSI</name>
<keyword evidence="2" id="KW-1185">Reference proteome</keyword>
<dbReference type="AlphaFoldDB" id="A0AAV5I7H5"/>
<comment type="caution">
    <text evidence="1">The sequence shown here is derived from an EMBL/GenBank/DDBJ whole genome shotgun (WGS) entry which is preliminary data.</text>
</comment>
<reference evidence="1 2" key="1">
    <citation type="journal article" date="2021" name="Commun. Biol.">
        <title>The genome of Shorea leprosula (Dipterocarpaceae) highlights the ecological relevance of drought in aseasonal tropical rainforests.</title>
        <authorList>
            <person name="Ng K.K.S."/>
            <person name="Kobayashi M.J."/>
            <person name="Fawcett J.A."/>
            <person name="Hatakeyama M."/>
            <person name="Paape T."/>
            <person name="Ng C.H."/>
            <person name="Ang C.C."/>
            <person name="Tnah L.H."/>
            <person name="Lee C.T."/>
            <person name="Nishiyama T."/>
            <person name="Sese J."/>
            <person name="O'Brien M.J."/>
            <person name="Copetti D."/>
            <person name="Mohd Noor M.I."/>
            <person name="Ong R.C."/>
            <person name="Putra M."/>
            <person name="Sireger I.Z."/>
            <person name="Indrioko S."/>
            <person name="Kosugi Y."/>
            <person name="Izuno A."/>
            <person name="Isagi Y."/>
            <person name="Lee S.L."/>
            <person name="Shimizu K.K."/>
        </authorList>
    </citation>
    <scope>NUCLEOTIDE SEQUENCE [LARGE SCALE GENOMIC DNA]</scope>
    <source>
        <strain evidence="1">214</strain>
    </source>
</reference>